<keyword evidence="2" id="KW-0808">Transferase</keyword>
<reference evidence="3" key="1">
    <citation type="submission" date="2021-01" db="EMBL/GenBank/DDBJ databases">
        <authorList>
            <person name="Corre E."/>
            <person name="Pelletier E."/>
            <person name="Niang G."/>
            <person name="Scheremetjew M."/>
            <person name="Finn R."/>
            <person name="Kale V."/>
            <person name="Holt S."/>
            <person name="Cochrane G."/>
            <person name="Meng A."/>
            <person name="Brown T."/>
            <person name="Cohen L."/>
        </authorList>
    </citation>
    <scope>NUCLEOTIDE SEQUENCE</scope>
    <source>
        <strain evidence="3">OF101</strain>
    </source>
</reference>
<proteinExistence type="predicted"/>
<dbReference type="AlphaFoldDB" id="A0A7S1S597"/>
<dbReference type="InterPro" id="IPR002213">
    <property type="entry name" value="UDP_glucos_trans"/>
</dbReference>
<evidence type="ECO:0000256" key="2">
    <source>
        <dbReference type="ARBA" id="ARBA00022679"/>
    </source>
</evidence>
<dbReference type="PANTHER" id="PTHR48043:SF145">
    <property type="entry name" value="FI06409P-RELATED"/>
    <property type="match status" value="1"/>
</dbReference>
<accession>A0A7S1S597</accession>
<dbReference type="PANTHER" id="PTHR48043">
    <property type="entry name" value="EG:EG0003.4 PROTEIN-RELATED"/>
    <property type="match status" value="1"/>
</dbReference>
<dbReference type="SUPFAM" id="SSF53756">
    <property type="entry name" value="UDP-Glycosyltransferase/glycogen phosphorylase"/>
    <property type="match status" value="1"/>
</dbReference>
<dbReference type="Gene3D" id="3.40.50.2000">
    <property type="entry name" value="Glycogen Phosphorylase B"/>
    <property type="match status" value="1"/>
</dbReference>
<sequence>MQSLPQVDVLRAGVDVFLTHGGQNSFTEAMANATPVVVCPGFGDQIINASRAEALGVGRKVDRPDCDAGREQGAAAAYQRDVAAALMGVLADPSCKEAVKRVAAELAGAGGVGVATKVILGEMQASAPDLLNSARNSGA</sequence>
<protein>
    <submittedName>
        <fullName evidence="3">Uncharacterized protein</fullName>
    </submittedName>
</protein>
<evidence type="ECO:0000256" key="1">
    <source>
        <dbReference type="ARBA" id="ARBA00022676"/>
    </source>
</evidence>
<dbReference type="Pfam" id="PF00201">
    <property type="entry name" value="UDPGT"/>
    <property type="match status" value="1"/>
</dbReference>
<dbReference type="GO" id="GO:0008194">
    <property type="term" value="F:UDP-glycosyltransferase activity"/>
    <property type="evidence" value="ECO:0007669"/>
    <property type="project" value="InterPro"/>
</dbReference>
<gene>
    <name evidence="3" type="ORF">ACAT0790_LOCUS61825</name>
</gene>
<dbReference type="EMBL" id="HBGE01103736">
    <property type="protein sequence ID" value="CAD9185051.1"/>
    <property type="molecule type" value="Transcribed_RNA"/>
</dbReference>
<keyword evidence="1" id="KW-0328">Glycosyltransferase</keyword>
<organism evidence="3">
    <name type="scientific">Alexandrium catenella</name>
    <name type="common">Red tide dinoflagellate</name>
    <name type="synonym">Gonyaulax catenella</name>
    <dbReference type="NCBI Taxonomy" id="2925"/>
    <lineage>
        <taxon>Eukaryota</taxon>
        <taxon>Sar</taxon>
        <taxon>Alveolata</taxon>
        <taxon>Dinophyceae</taxon>
        <taxon>Gonyaulacales</taxon>
        <taxon>Pyrocystaceae</taxon>
        <taxon>Alexandrium</taxon>
    </lineage>
</organism>
<name>A0A7S1S597_ALECA</name>
<evidence type="ECO:0000313" key="3">
    <source>
        <dbReference type="EMBL" id="CAD9185051.1"/>
    </source>
</evidence>
<dbReference type="InterPro" id="IPR050271">
    <property type="entry name" value="UDP-glycosyltransferase"/>
</dbReference>